<evidence type="ECO:0000256" key="2">
    <source>
        <dbReference type="SAM" id="SignalP"/>
    </source>
</evidence>
<dbReference type="PANTHER" id="PTHR31589:SF24">
    <property type="entry name" value="OS07G0205500 PROTEIN"/>
    <property type="match status" value="1"/>
</dbReference>
<feature type="signal peptide" evidence="2">
    <location>
        <begin position="1"/>
        <end position="31"/>
    </location>
</feature>
<organism evidence="4 5">
    <name type="scientific">Salix koriyanagi</name>
    <dbReference type="NCBI Taxonomy" id="2511006"/>
    <lineage>
        <taxon>Eukaryota</taxon>
        <taxon>Viridiplantae</taxon>
        <taxon>Streptophyta</taxon>
        <taxon>Embryophyta</taxon>
        <taxon>Tracheophyta</taxon>
        <taxon>Spermatophyta</taxon>
        <taxon>Magnoliopsida</taxon>
        <taxon>eudicotyledons</taxon>
        <taxon>Gunneridae</taxon>
        <taxon>Pentapetalae</taxon>
        <taxon>rosids</taxon>
        <taxon>fabids</taxon>
        <taxon>Malpighiales</taxon>
        <taxon>Salicaceae</taxon>
        <taxon>Saliceae</taxon>
        <taxon>Salix</taxon>
    </lineage>
</organism>
<dbReference type="EMBL" id="JAPFFM010000001">
    <property type="protein sequence ID" value="KAJ6776855.1"/>
    <property type="molecule type" value="Genomic_DNA"/>
</dbReference>
<dbReference type="InterPro" id="IPR025521">
    <property type="entry name" value="Neprosin_propep"/>
</dbReference>
<dbReference type="AlphaFoldDB" id="A0A9Q0X078"/>
<proteinExistence type="predicted"/>
<reference evidence="4" key="2">
    <citation type="journal article" date="2023" name="Int. J. Mol. Sci.">
        <title>De Novo Assembly and Annotation of 11 Diverse Shrub Willow (Salix) Genomes Reveals Novel Gene Organization in Sex-Linked Regions.</title>
        <authorList>
            <person name="Hyden B."/>
            <person name="Feng K."/>
            <person name="Yates T.B."/>
            <person name="Jawdy S."/>
            <person name="Cereghino C."/>
            <person name="Smart L.B."/>
            <person name="Muchero W."/>
        </authorList>
    </citation>
    <scope>NUCLEOTIDE SEQUENCE</scope>
    <source>
        <tissue evidence="4">Shoot tip</tissue>
    </source>
</reference>
<feature type="chain" id="PRO_5040516629" evidence="2">
    <location>
        <begin position="32"/>
        <end position="194"/>
    </location>
</feature>
<comment type="caution">
    <text evidence="4">The sequence shown here is derived from an EMBL/GenBank/DDBJ whole genome shotgun (WGS) entry which is preliminary data.</text>
</comment>
<accession>A0A9Q0X078</accession>
<reference evidence="4" key="1">
    <citation type="submission" date="2022-11" db="EMBL/GenBank/DDBJ databases">
        <authorList>
            <person name="Hyden B.L."/>
            <person name="Feng K."/>
            <person name="Yates T."/>
            <person name="Jawdy S."/>
            <person name="Smart L.B."/>
            <person name="Muchero W."/>
        </authorList>
    </citation>
    <scope>NUCLEOTIDE SEQUENCE</scope>
    <source>
        <tissue evidence="4">Shoot tip</tissue>
    </source>
</reference>
<feature type="domain" description="Neprosin activation peptide" evidence="3">
    <location>
        <begin position="52"/>
        <end position="172"/>
    </location>
</feature>
<gene>
    <name evidence="4" type="ORF">OIU74_000934</name>
</gene>
<keyword evidence="5" id="KW-1185">Reference proteome</keyword>
<dbReference type="PANTHER" id="PTHR31589">
    <property type="entry name" value="PROTEIN, PUTATIVE (DUF239)-RELATED-RELATED"/>
    <property type="match status" value="1"/>
</dbReference>
<dbReference type="InterPro" id="IPR053168">
    <property type="entry name" value="Glutamic_endopeptidase"/>
</dbReference>
<evidence type="ECO:0000259" key="3">
    <source>
        <dbReference type="Pfam" id="PF14365"/>
    </source>
</evidence>
<sequence>MAEDYSPIRSCKICILFVILLIIATPIFTSAESNSRNVRHRLKRLNKPPVKTIKSPDGDIIDCVDIAHQPAFDHPLVKNHTIQMRPSFRPEGVVSGESDVVSAVKESRSVSQLWHLNGRCQEGTIPIRRTKRSDILRASSVERFGKKKKKKSSPTNPRFRPPQTGQNYSNGHEVHTVHIITRSVVICFHSLLIV</sequence>
<protein>
    <submittedName>
        <fullName evidence="4">PROTEIN putative (DUF239)-RELATED-RELATED</fullName>
    </submittedName>
</protein>
<feature type="region of interest" description="Disordered" evidence="1">
    <location>
        <begin position="140"/>
        <end position="170"/>
    </location>
</feature>
<name>A0A9Q0X078_9ROSI</name>
<evidence type="ECO:0000313" key="5">
    <source>
        <dbReference type="Proteomes" id="UP001151752"/>
    </source>
</evidence>
<dbReference type="Pfam" id="PF14365">
    <property type="entry name" value="Neprosin_AP"/>
    <property type="match status" value="1"/>
</dbReference>
<dbReference type="Proteomes" id="UP001151752">
    <property type="component" value="Chromosome 16"/>
</dbReference>
<evidence type="ECO:0000313" key="4">
    <source>
        <dbReference type="EMBL" id="KAJ6776855.1"/>
    </source>
</evidence>
<evidence type="ECO:0000256" key="1">
    <source>
        <dbReference type="SAM" id="MobiDB-lite"/>
    </source>
</evidence>
<keyword evidence="2" id="KW-0732">Signal</keyword>